<keyword evidence="3" id="KW-1185">Reference proteome</keyword>
<dbReference type="RefSeq" id="WP_076003584.1">
    <property type="nucleotide sequence ID" value="NZ_CP018258.1"/>
</dbReference>
<evidence type="ECO:0000313" key="2">
    <source>
        <dbReference type="EMBL" id="APV43806.1"/>
    </source>
</evidence>
<gene>
    <name evidence="2" type="ORF">Dform_00450</name>
</gene>
<organism evidence="2 3">
    <name type="scientific">Dehalogenimonas formicexedens</name>
    <dbReference type="NCBI Taxonomy" id="1839801"/>
    <lineage>
        <taxon>Bacteria</taxon>
        <taxon>Bacillati</taxon>
        <taxon>Chloroflexota</taxon>
        <taxon>Dehalococcoidia</taxon>
        <taxon>Dehalococcoidales</taxon>
        <taxon>Dehalococcoidaceae</taxon>
        <taxon>Dehalogenimonas</taxon>
    </lineage>
</organism>
<feature type="signal peptide" evidence="1">
    <location>
        <begin position="1"/>
        <end position="18"/>
    </location>
</feature>
<dbReference type="EMBL" id="CP018258">
    <property type="protein sequence ID" value="APV43806.1"/>
    <property type="molecule type" value="Genomic_DNA"/>
</dbReference>
<sequence length="161" mass="17544">MKTLKWLLALCAAAVFLAGCTSNSRYQVAVDKNTALSQQVTDLSSQLGTLQGKYDQIAKVYPPREFASLNDLTAWLAIDKTSDLPPSGTMEALYSKALGQQAAALKDGYVISVDQEVISDQFYFVFCTTVIGGQVWVWDIETDEPYQPIGFGTVSTGLSKQ</sequence>
<dbReference type="Proteomes" id="UP000185934">
    <property type="component" value="Chromosome"/>
</dbReference>
<name>A0A1P8F5P1_9CHLR</name>
<accession>A0A1P8F5P1</accession>
<evidence type="ECO:0000256" key="1">
    <source>
        <dbReference type="SAM" id="SignalP"/>
    </source>
</evidence>
<protein>
    <recommendedName>
        <fullName evidence="4">Lipoprotein</fullName>
    </recommendedName>
</protein>
<proteinExistence type="predicted"/>
<feature type="chain" id="PRO_5012388088" description="Lipoprotein" evidence="1">
    <location>
        <begin position="19"/>
        <end position="161"/>
    </location>
</feature>
<dbReference type="KEGG" id="dfo:Dform_00450"/>
<evidence type="ECO:0000313" key="3">
    <source>
        <dbReference type="Proteomes" id="UP000185934"/>
    </source>
</evidence>
<evidence type="ECO:0008006" key="4">
    <source>
        <dbReference type="Google" id="ProtNLM"/>
    </source>
</evidence>
<dbReference type="PROSITE" id="PS51257">
    <property type="entry name" value="PROKAR_LIPOPROTEIN"/>
    <property type="match status" value="1"/>
</dbReference>
<dbReference type="OrthoDB" id="160131at2"/>
<dbReference type="AlphaFoldDB" id="A0A1P8F5P1"/>
<keyword evidence="1" id="KW-0732">Signal</keyword>
<reference evidence="3" key="1">
    <citation type="submission" date="2016-11" db="EMBL/GenBank/DDBJ databases">
        <title>Dehalogenimonas formicexedens sp. nov., a chlorinated alkane respiring bacterium isolated from contaminated groundwater.</title>
        <authorList>
            <person name="Key T.A."/>
            <person name="Bowman K.S."/>
            <person name="Lee I."/>
            <person name="Chun J."/>
            <person name="Albuquerque L."/>
            <person name="da Costa M.S."/>
            <person name="Rainey F.A."/>
            <person name="Moe W.M."/>
        </authorList>
    </citation>
    <scope>NUCLEOTIDE SEQUENCE [LARGE SCALE GENOMIC DNA]</scope>
    <source>
        <strain evidence="3">NSZ-14</strain>
    </source>
</reference>